<evidence type="ECO:0000256" key="1">
    <source>
        <dbReference type="ARBA" id="ARBA00004141"/>
    </source>
</evidence>
<dbReference type="Proteomes" id="UP000241085">
    <property type="component" value="Unassembled WGS sequence"/>
</dbReference>
<dbReference type="Pfam" id="PF05277">
    <property type="entry name" value="DUF726"/>
    <property type="match status" value="1"/>
</dbReference>
<evidence type="ECO:0000256" key="2">
    <source>
        <dbReference type="ARBA" id="ARBA00022692"/>
    </source>
</evidence>
<dbReference type="SUPFAM" id="SSF53474">
    <property type="entry name" value="alpha/beta-Hydrolases"/>
    <property type="match status" value="1"/>
</dbReference>
<evidence type="ECO:0000256" key="4">
    <source>
        <dbReference type="ARBA" id="ARBA00023136"/>
    </source>
</evidence>
<dbReference type="PANTHER" id="PTHR17920">
    <property type="entry name" value="TRANSMEMBRANE AND COILED-COIL DOMAIN-CONTAINING PROTEIN 4 TMCO4"/>
    <property type="match status" value="1"/>
</dbReference>
<protein>
    <submittedName>
        <fullName evidence="5">DUF726 domain-containing protein</fullName>
    </submittedName>
</protein>
<keyword evidence="6" id="KW-1185">Reference proteome</keyword>
<dbReference type="InterPro" id="IPR007941">
    <property type="entry name" value="DUF726"/>
</dbReference>
<dbReference type="PANTHER" id="PTHR17920:SF3">
    <property type="entry name" value="TRANSMEMBRANE AND COILED-COIL DOMAIN-CONTAINING PROTEIN 4"/>
    <property type="match status" value="1"/>
</dbReference>
<dbReference type="GO" id="GO:0016020">
    <property type="term" value="C:membrane"/>
    <property type="evidence" value="ECO:0007669"/>
    <property type="project" value="UniProtKB-SubCell"/>
</dbReference>
<dbReference type="InterPro" id="IPR029058">
    <property type="entry name" value="AB_hydrolase_fold"/>
</dbReference>
<evidence type="ECO:0000313" key="6">
    <source>
        <dbReference type="Proteomes" id="UP000241085"/>
    </source>
</evidence>
<name>A0A2T4USL7_9MICO</name>
<dbReference type="AlphaFoldDB" id="A0A2T4USL7"/>
<gene>
    <name evidence="5" type="ORF">C1I63_06465</name>
</gene>
<keyword evidence="2" id="KW-0812">Transmembrane</keyword>
<evidence type="ECO:0000256" key="3">
    <source>
        <dbReference type="ARBA" id="ARBA00022989"/>
    </source>
</evidence>
<keyword evidence="4" id="KW-0472">Membrane</keyword>
<reference evidence="5 6" key="1">
    <citation type="submission" date="2018-03" db="EMBL/GenBank/DDBJ databases">
        <title>Bacteriophage NCPPB3778 and a type I-E CRISPR drive the evolution of the US Biological Select Agent, Rathayibacter toxicus.</title>
        <authorList>
            <person name="Davis E.W.II."/>
            <person name="Tabima J.F."/>
            <person name="Weisberg A.J."/>
            <person name="Dantas Lopes L."/>
            <person name="Wiseman M.S."/>
            <person name="Wiseman M.S."/>
            <person name="Pupko T."/>
            <person name="Belcher M.S."/>
            <person name="Sechler A.J."/>
            <person name="Tancos M.A."/>
            <person name="Schroeder B.K."/>
            <person name="Murray T.D."/>
            <person name="Luster D.G."/>
            <person name="Schneider W.L."/>
            <person name="Rogers E."/>
            <person name="Andreote F.D."/>
            <person name="Grunwald N.J."/>
            <person name="Putnam M.L."/>
            <person name="Chang J.H."/>
        </authorList>
    </citation>
    <scope>NUCLEOTIDE SEQUENCE [LARGE SCALE GENOMIC DNA]</scope>
    <source>
        <strain evidence="5 6">DSM 15933</strain>
    </source>
</reference>
<comment type="subcellular location">
    <subcellularLocation>
        <location evidence="1">Membrane</location>
        <topology evidence="1">Multi-pass membrane protein</topology>
    </subcellularLocation>
</comment>
<accession>A0A2T4USL7</accession>
<organism evidence="5 6">
    <name type="scientific">Rathayibacter caricis DSM 15933</name>
    <dbReference type="NCBI Taxonomy" id="1328867"/>
    <lineage>
        <taxon>Bacteria</taxon>
        <taxon>Bacillati</taxon>
        <taxon>Actinomycetota</taxon>
        <taxon>Actinomycetes</taxon>
        <taxon>Micrococcales</taxon>
        <taxon>Microbacteriaceae</taxon>
        <taxon>Rathayibacter</taxon>
    </lineage>
</organism>
<evidence type="ECO:0000313" key="5">
    <source>
        <dbReference type="EMBL" id="PTL72528.1"/>
    </source>
</evidence>
<comment type="caution">
    <text evidence="5">The sequence shown here is derived from an EMBL/GenBank/DDBJ whole genome shotgun (WGS) entry which is preliminary data.</text>
</comment>
<proteinExistence type="predicted"/>
<dbReference type="EMBL" id="PZPL01000001">
    <property type="protein sequence ID" value="PTL72528.1"/>
    <property type="molecule type" value="Genomic_DNA"/>
</dbReference>
<keyword evidence="3" id="KW-1133">Transmembrane helix</keyword>
<sequence>MPGSLHAHVVEGTHLRVDVVSDQGATLTLSGEFHDLEPSADRETELASNPALRSNMWAYAKTWFAARSASNAEALALSDPAEQKAALRQVEEDRKTAQKQADVYAKTAQWIADVADDVSLLDVEQAWCSSCFFKTEHRKSNRPAGQLPVYVCQGCGSPTLPCLASGCSNMAVRERGAVRVPQFCAEHRHDIPGFEKAHGTFGELHDYEDFLKYEKPDLMATSKIVLGGAALLTVAAPVALLAAPAIGGAIGSLGVFGGLSGAAASSHGLALLGGGTLAAGGLGMAGGTTVVTAVGAAVGGVLGASVSNAYLREDKSFGIELLRPGKGGVPVIVANGFLTEGAGEKWGGWKAIVDERYPDSPVYRVRWGSKEIRDLGDLVTGSAGKAGGVAVARAAAALATKAGARLLGNVVGPGLIAADLAKNPWHVAKSRADKTGVILGDLLARTEAESYVLIGHSLGARLMVVAAEAMGTKPGGPRIEAAHLLGAAIGAKGDWTSLTAAVDEGVYCYHSSNDNVLKFVYRVAQAGETAAGLTGFTPVSSKLQNIDVSDLVKNHFEYAEKVRFVQGP</sequence>
<dbReference type="RefSeq" id="WP_107574217.1">
    <property type="nucleotide sequence ID" value="NZ_PZPL01000001.1"/>
</dbReference>